<name>A0A0E9RZX3_ANGAN</name>
<proteinExistence type="predicted"/>
<reference evidence="1" key="1">
    <citation type="submission" date="2014-11" db="EMBL/GenBank/DDBJ databases">
        <authorList>
            <person name="Amaro Gonzalez C."/>
        </authorList>
    </citation>
    <scope>NUCLEOTIDE SEQUENCE</scope>
</reference>
<evidence type="ECO:0000313" key="1">
    <source>
        <dbReference type="EMBL" id="JAH33803.1"/>
    </source>
</evidence>
<accession>A0A0E9RZX3</accession>
<dbReference type="AlphaFoldDB" id="A0A0E9RZX3"/>
<protein>
    <submittedName>
        <fullName evidence="1">Uncharacterized protein</fullName>
    </submittedName>
</protein>
<organism evidence="1">
    <name type="scientific">Anguilla anguilla</name>
    <name type="common">European freshwater eel</name>
    <name type="synonym">Muraena anguilla</name>
    <dbReference type="NCBI Taxonomy" id="7936"/>
    <lineage>
        <taxon>Eukaryota</taxon>
        <taxon>Metazoa</taxon>
        <taxon>Chordata</taxon>
        <taxon>Craniata</taxon>
        <taxon>Vertebrata</taxon>
        <taxon>Euteleostomi</taxon>
        <taxon>Actinopterygii</taxon>
        <taxon>Neopterygii</taxon>
        <taxon>Teleostei</taxon>
        <taxon>Anguilliformes</taxon>
        <taxon>Anguillidae</taxon>
        <taxon>Anguilla</taxon>
    </lineage>
</organism>
<sequence>MSNFLVKKIVKVNVKVIDLILKGDASPGVVAGVAGRERQCS</sequence>
<reference evidence="1" key="2">
    <citation type="journal article" date="2015" name="Fish Shellfish Immunol.">
        <title>Early steps in the European eel (Anguilla anguilla)-Vibrio vulnificus interaction in the gills: Role of the RtxA13 toxin.</title>
        <authorList>
            <person name="Callol A."/>
            <person name="Pajuelo D."/>
            <person name="Ebbesson L."/>
            <person name="Teles M."/>
            <person name="MacKenzie S."/>
            <person name="Amaro C."/>
        </authorList>
    </citation>
    <scope>NUCLEOTIDE SEQUENCE</scope>
</reference>
<dbReference type="EMBL" id="GBXM01074774">
    <property type="protein sequence ID" value="JAH33803.1"/>
    <property type="molecule type" value="Transcribed_RNA"/>
</dbReference>